<protein>
    <recommendedName>
        <fullName evidence="3">Nephrocystin 3-like N-terminal domain-containing protein</fullName>
    </recommendedName>
</protein>
<dbReference type="OrthoDB" id="5242009at2759"/>
<dbReference type="Gene3D" id="1.25.40.20">
    <property type="entry name" value="Ankyrin repeat-containing domain"/>
    <property type="match status" value="1"/>
</dbReference>
<dbReference type="Gene3D" id="3.40.50.300">
    <property type="entry name" value="P-loop containing nucleotide triphosphate hydrolases"/>
    <property type="match status" value="1"/>
</dbReference>
<dbReference type="InterPro" id="IPR002110">
    <property type="entry name" value="Ankyrin_rpt"/>
</dbReference>
<dbReference type="Pfam" id="PF12796">
    <property type="entry name" value="Ank_2"/>
    <property type="match status" value="1"/>
</dbReference>
<gene>
    <name evidence="4" type="ORF">FGG08_002509</name>
</gene>
<dbReference type="PANTHER" id="PTHR10039">
    <property type="entry name" value="AMELOGENIN"/>
    <property type="match status" value="1"/>
</dbReference>
<dbReference type="SUPFAM" id="SSF52540">
    <property type="entry name" value="P-loop containing nucleoside triphosphate hydrolases"/>
    <property type="match status" value="1"/>
</dbReference>
<dbReference type="PANTHER" id="PTHR10039:SF5">
    <property type="entry name" value="NACHT DOMAIN-CONTAINING PROTEIN"/>
    <property type="match status" value="1"/>
</dbReference>
<accession>A0A9P8I938</accession>
<keyword evidence="2" id="KW-0040">ANK repeat</keyword>
<dbReference type="InterPro" id="IPR027417">
    <property type="entry name" value="P-loop_NTPase"/>
</dbReference>
<proteinExistence type="predicted"/>
<sequence>MYIHTKRAGHRPSSSAIRFLWRTTSKDRWSGLHGNSAPWFEYSTRGEILARIPNVPTLGAAVCRNLLRNLARNSSTLFNIGNEFSQRGARMHIIKIFERENWPGLNMLVVDEDSTVMMLLNERRSPIQAKHKASVKFDEHSHKYDPVWRAIKRLVEDATAAREEPLQARAALGTQNSSDAQKKNTCDWLFATVQFQGWRDRHDLPSYNGVLWIKGKPGAGKSTLMKHALLHYQKTFTDHTLLQHVSSTLEAYYARYCINWSIRIFFLYERFNPIYLDKRKKHQRGWEWQVGELKCFLLSETKCQPRPLLVLVDALDECNELEVQEIASFLESLSANAVGAETPAASDLGHDRIVQRLLKNGAEVNMQRGGFGSALQAASALGHTQIVQRLLENGADVNA</sequence>
<evidence type="ECO:0000256" key="2">
    <source>
        <dbReference type="PROSITE-ProRule" id="PRU00023"/>
    </source>
</evidence>
<dbReference type="InterPro" id="IPR036770">
    <property type="entry name" value="Ankyrin_rpt-contain_sf"/>
</dbReference>
<dbReference type="Proteomes" id="UP000698800">
    <property type="component" value="Unassembled WGS sequence"/>
</dbReference>
<dbReference type="AlphaFoldDB" id="A0A9P8I938"/>
<evidence type="ECO:0000259" key="3">
    <source>
        <dbReference type="Pfam" id="PF24883"/>
    </source>
</evidence>
<dbReference type="Pfam" id="PF24883">
    <property type="entry name" value="NPHP3_N"/>
    <property type="match status" value="1"/>
</dbReference>
<name>A0A9P8I938_9PEZI</name>
<dbReference type="InterPro" id="IPR056884">
    <property type="entry name" value="NPHP3-like_N"/>
</dbReference>
<dbReference type="EMBL" id="JAGHQL010000038">
    <property type="protein sequence ID" value="KAH0543164.1"/>
    <property type="molecule type" value="Genomic_DNA"/>
</dbReference>
<comment type="caution">
    <text evidence="4">The sequence shown here is derived from an EMBL/GenBank/DDBJ whole genome shotgun (WGS) entry which is preliminary data.</text>
</comment>
<reference evidence="4" key="1">
    <citation type="submission" date="2021-03" db="EMBL/GenBank/DDBJ databases">
        <title>Comparative genomics and phylogenomic investigation of the class Geoglossomycetes provide insights into ecological specialization and systematics.</title>
        <authorList>
            <person name="Melie T."/>
            <person name="Pirro S."/>
            <person name="Miller A.N."/>
            <person name="Quandt A."/>
        </authorList>
    </citation>
    <scope>NUCLEOTIDE SEQUENCE</scope>
    <source>
        <strain evidence="4">GBOQ0MN5Z8</strain>
    </source>
</reference>
<evidence type="ECO:0000313" key="4">
    <source>
        <dbReference type="EMBL" id="KAH0543164.1"/>
    </source>
</evidence>
<feature type="repeat" description="ANK" evidence="2">
    <location>
        <begin position="373"/>
        <end position="399"/>
    </location>
</feature>
<dbReference type="PROSITE" id="PS50088">
    <property type="entry name" value="ANK_REPEAT"/>
    <property type="match status" value="1"/>
</dbReference>
<feature type="domain" description="Nephrocystin 3-like N-terminal" evidence="3">
    <location>
        <begin position="184"/>
        <end position="335"/>
    </location>
</feature>
<dbReference type="PROSITE" id="PS50297">
    <property type="entry name" value="ANK_REP_REGION"/>
    <property type="match status" value="1"/>
</dbReference>
<organism evidence="4 5">
    <name type="scientific">Glutinoglossum americanum</name>
    <dbReference type="NCBI Taxonomy" id="1670608"/>
    <lineage>
        <taxon>Eukaryota</taxon>
        <taxon>Fungi</taxon>
        <taxon>Dikarya</taxon>
        <taxon>Ascomycota</taxon>
        <taxon>Pezizomycotina</taxon>
        <taxon>Geoglossomycetes</taxon>
        <taxon>Geoglossales</taxon>
        <taxon>Geoglossaceae</taxon>
        <taxon>Glutinoglossum</taxon>
    </lineage>
</organism>
<keyword evidence="5" id="KW-1185">Reference proteome</keyword>
<dbReference type="SUPFAM" id="SSF48403">
    <property type="entry name" value="Ankyrin repeat"/>
    <property type="match status" value="1"/>
</dbReference>
<keyword evidence="1" id="KW-0677">Repeat</keyword>
<evidence type="ECO:0000313" key="5">
    <source>
        <dbReference type="Proteomes" id="UP000698800"/>
    </source>
</evidence>
<evidence type="ECO:0000256" key="1">
    <source>
        <dbReference type="ARBA" id="ARBA00022737"/>
    </source>
</evidence>